<dbReference type="Pfam" id="PF20469">
    <property type="entry name" value="OLD-like_TOPRIM"/>
    <property type="match status" value="1"/>
</dbReference>
<comment type="caution">
    <text evidence="2">The sequence shown here is derived from an EMBL/GenBank/DDBJ whole genome shotgun (WGS) entry which is preliminary data.</text>
</comment>
<dbReference type="InterPro" id="IPR022602">
    <property type="entry name" value="DUF2813"/>
</dbReference>
<dbReference type="PANTHER" id="PTHR43581:SF4">
    <property type="entry name" value="ATP_GTP PHOSPHATASE"/>
    <property type="match status" value="1"/>
</dbReference>
<dbReference type="SUPFAM" id="SSF52540">
    <property type="entry name" value="P-loop containing nucleoside triphosphate hydrolases"/>
    <property type="match status" value="1"/>
</dbReference>
<accession>A0ABR7QV80</accession>
<dbReference type="InterPro" id="IPR027417">
    <property type="entry name" value="P-loop_NTPase"/>
</dbReference>
<protein>
    <submittedName>
        <fullName evidence="2">DUF2813 domain-containing protein</fullName>
    </submittedName>
</protein>
<dbReference type="Proteomes" id="UP000651208">
    <property type="component" value="Unassembled WGS sequence"/>
</dbReference>
<dbReference type="EMBL" id="JABURY010000006">
    <property type="protein sequence ID" value="MBC9130132.1"/>
    <property type="molecule type" value="Genomic_DNA"/>
</dbReference>
<dbReference type="Pfam" id="PF11398">
    <property type="entry name" value="DUF2813"/>
    <property type="match status" value="1"/>
</dbReference>
<dbReference type="CDD" id="cd01026">
    <property type="entry name" value="TOPRIM_OLD"/>
    <property type="match status" value="1"/>
</dbReference>
<dbReference type="PANTHER" id="PTHR43581">
    <property type="entry name" value="ATP/GTP PHOSPHATASE"/>
    <property type="match status" value="1"/>
</dbReference>
<feature type="domain" description="OLD protein-like TOPRIM" evidence="1">
    <location>
        <begin position="366"/>
        <end position="429"/>
    </location>
</feature>
<evidence type="ECO:0000259" key="1">
    <source>
        <dbReference type="Pfam" id="PF20469"/>
    </source>
</evidence>
<dbReference type="InterPro" id="IPR051396">
    <property type="entry name" value="Bact_Antivir_Def_Nuclease"/>
</dbReference>
<organism evidence="2 3">
    <name type="scientific">Frischella japonica</name>
    <dbReference type="NCBI Taxonomy" id="2741544"/>
    <lineage>
        <taxon>Bacteria</taxon>
        <taxon>Pseudomonadati</taxon>
        <taxon>Pseudomonadota</taxon>
        <taxon>Gammaproteobacteria</taxon>
        <taxon>Orbales</taxon>
        <taxon>Orbaceae</taxon>
        <taxon>Frischella</taxon>
    </lineage>
</organism>
<reference evidence="2 3" key="1">
    <citation type="submission" date="2020-06" db="EMBL/GenBank/DDBJ databases">
        <title>Frischella cerana isolated from Apis cerana gut homogenate.</title>
        <authorList>
            <person name="Wolter L.A."/>
            <person name="Suenami S."/>
            <person name="Miyazaki R."/>
        </authorList>
    </citation>
    <scope>NUCLEOTIDE SEQUENCE [LARGE SCALE GENOMIC DNA]</scope>
    <source>
        <strain evidence="2 3">Ac13</strain>
    </source>
</reference>
<evidence type="ECO:0000313" key="3">
    <source>
        <dbReference type="Proteomes" id="UP000651208"/>
    </source>
</evidence>
<dbReference type="RefSeq" id="WP_187754576.1">
    <property type="nucleotide sequence ID" value="NZ_JABURY010000006.1"/>
</dbReference>
<name>A0ABR7QV80_9GAMM</name>
<gene>
    <name evidence="2" type="ORF">FcAc13_02285</name>
</gene>
<keyword evidence="3" id="KW-1185">Reference proteome</keyword>
<proteinExistence type="predicted"/>
<dbReference type="InterPro" id="IPR034139">
    <property type="entry name" value="TOPRIM_OLD"/>
</dbReference>
<sequence length="540" mass="61825">MYLSEVYINGFKGIKQLTLALNKDANVMIGENQWGRSSLISALMLLSLDNLFYQFTESDFFDDEHYQPNTATVRFIFTELADHELDTPAYQALNAIAYQTMDKHKSITYLIEATKVENAIVTKHELLDQYGKVMTHVNQQDLITQLINLHPVMRLKNPVDDSCLPVTNQPLSDYYVKQLAMQLSERAQQFSADDLTKSLAAAKALFEYYLAYDPSRLRYKKQFCQSPASNQAWDSLARLNNILDDLDDHYTRTMLLGIFGSLFLAQEGKQLNQQATPIMILEEPESQLHPIILSVGFRLLKNFPAQKFITTNSSDLVSLFSLNHIYHLIRKPSGIIAMHTGEHGLSRDDNRKILFHILYRRASAVFARCWLLVEGETEVWLLRELAELSGYHLNTEGIQLIEFAQCGLKPLIRYANKMGIHWYVITDGDAAGKKYADTVRTLCPEGSDIHQFLTILPARDIENFLFEHGFSHVYKQIGFNTTEHIDMPVNRIVHKAIRKSSKPDLAIAICDDVRKRGMQTIPHLLTHTFAKVIRSAKQFY</sequence>
<dbReference type="Gene3D" id="3.40.50.300">
    <property type="entry name" value="P-loop containing nucleotide triphosphate hydrolases"/>
    <property type="match status" value="1"/>
</dbReference>
<evidence type="ECO:0000313" key="2">
    <source>
        <dbReference type="EMBL" id="MBC9130132.1"/>
    </source>
</evidence>